<name>A0A9R0YQH0_TRITD</name>
<sequence length="116" mass="13073">MSSRMAGSVLLRRAGAGASRLFSTTPMSPGARTFLAGGKGTWVRMMSTSLVSLPRPWETYTMDMSIDLTKHHVPNTMLDKIAYYTDKSLHFPTDIFFQSRPVPRQQDEPGHLTRKR</sequence>
<dbReference type="Gramene" id="TRITD6Bv1G135070.1">
    <property type="protein sequence ID" value="TRITD6Bv1G135070.1"/>
    <property type="gene ID" value="TRITD6Bv1G135070"/>
</dbReference>
<evidence type="ECO:0000313" key="1">
    <source>
        <dbReference type="EMBL" id="VAI58654.1"/>
    </source>
</evidence>
<dbReference type="OMA" id="PRPWETY"/>
<reference evidence="1 2" key="1">
    <citation type="submission" date="2017-09" db="EMBL/GenBank/DDBJ databases">
        <authorList>
            <consortium name="International Durum Wheat Genome Sequencing Consortium (IDWGSC)"/>
            <person name="Milanesi L."/>
        </authorList>
    </citation>
    <scope>NUCLEOTIDE SEQUENCE [LARGE SCALE GENOMIC DNA]</scope>
    <source>
        <strain evidence="2">cv. Svevo</strain>
    </source>
</reference>
<organism evidence="1 2">
    <name type="scientific">Triticum turgidum subsp. durum</name>
    <name type="common">Durum wheat</name>
    <name type="synonym">Triticum durum</name>
    <dbReference type="NCBI Taxonomy" id="4567"/>
    <lineage>
        <taxon>Eukaryota</taxon>
        <taxon>Viridiplantae</taxon>
        <taxon>Streptophyta</taxon>
        <taxon>Embryophyta</taxon>
        <taxon>Tracheophyta</taxon>
        <taxon>Spermatophyta</taxon>
        <taxon>Magnoliopsida</taxon>
        <taxon>Liliopsida</taxon>
        <taxon>Poales</taxon>
        <taxon>Poaceae</taxon>
        <taxon>BOP clade</taxon>
        <taxon>Pooideae</taxon>
        <taxon>Triticodae</taxon>
        <taxon>Triticeae</taxon>
        <taxon>Triticinae</taxon>
        <taxon>Triticum</taxon>
    </lineage>
</organism>
<keyword evidence="2" id="KW-1185">Reference proteome</keyword>
<dbReference type="Proteomes" id="UP000324705">
    <property type="component" value="Chromosome 6B"/>
</dbReference>
<protein>
    <submittedName>
        <fullName evidence="1">Uncharacterized protein</fullName>
    </submittedName>
</protein>
<dbReference type="AlphaFoldDB" id="A0A9R0YQH0"/>
<evidence type="ECO:0000313" key="2">
    <source>
        <dbReference type="Proteomes" id="UP000324705"/>
    </source>
</evidence>
<proteinExistence type="predicted"/>
<gene>
    <name evidence="1" type="ORF">TRITD_6Bv1G135070</name>
</gene>
<accession>A0A9R0YQH0</accession>
<dbReference type="EMBL" id="LT934122">
    <property type="protein sequence ID" value="VAI58654.1"/>
    <property type="molecule type" value="Genomic_DNA"/>
</dbReference>